<evidence type="ECO:0000313" key="3">
    <source>
        <dbReference type="Proteomes" id="UP000217507"/>
    </source>
</evidence>
<keyword evidence="1" id="KW-1133">Transmembrane helix</keyword>
<accession>A0A1Z4KT77</accession>
<gene>
    <name evidence="2" type="ORF">NIES23_50010</name>
</gene>
<dbReference type="AlphaFoldDB" id="A0A1Z4KT77"/>
<evidence type="ECO:0000313" key="2">
    <source>
        <dbReference type="EMBL" id="BAY72177.1"/>
    </source>
</evidence>
<dbReference type="EMBL" id="AP018216">
    <property type="protein sequence ID" value="BAY72177.1"/>
    <property type="molecule type" value="Genomic_DNA"/>
</dbReference>
<keyword evidence="1" id="KW-0472">Membrane</keyword>
<dbReference type="Proteomes" id="UP000217507">
    <property type="component" value="Chromosome"/>
</dbReference>
<feature type="transmembrane region" description="Helical" evidence="1">
    <location>
        <begin position="7"/>
        <end position="28"/>
    </location>
</feature>
<sequence length="90" mass="10394">MLKKYDIFTYLFVIIAGINTNNILFLNLDFDAKIIYLYCIINRLWLKILSSKSNFKFKKASSSKKLAVEQKSNIVSVLIALVRTTKKQSV</sequence>
<organism evidence="2 3">
    <name type="scientific">Trichormus variabilis NIES-23</name>
    <dbReference type="NCBI Taxonomy" id="1973479"/>
    <lineage>
        <taxon>Bacteria</taxon>
        <taxon>Bacillati</taxon>
        <taxon>Cyanobacteriota</taxon>
        <taxon>Cyanophyceae</taxon>
        <taxon>Nostocales</taxon>
        <taxon>Nostocaceae</taxon>
        <taxon>Trichormus</taxon>
    </lineage>
</organism>
<name>A0A1Z4KT77_ANAVA</name>
<reference evidence="2 3" key="1">
    <citation type="submission" date="2017-06" db="EMBL/GenBank/DDBJ databases">
        <title>Genome sequencing of cyanobaciteial culture collection at National Institute for Environmental Studies (NIES).</title>
        <authorList>
            <person name="Hirose Y."/>
            <person name="Shimura Y."/>
            <person name="Fujisawa T."/>
            <person name="Nakamura Y."/>
            <person name="Kawachi M."/>
        </authorList>
    </citation>
    <scope>NUCLEOTIDE SEQUENCE [LARGE SCALE GENOMIC DNA]</scope>
    <source>
        <strain evidence="2 3">NIES-23</strain>
    </source>
</reference>
<keyword evidence="1" id="KW-0812">Transmembrane</keyword>
<proteinExistence type="predicted"/>
<evidence type="ECO:0000256" key="1">
    <source>
        <dbReference type="SAM" id="Phobius"/>
    </source>
</evidence>
<protein>
    <submittedName>
        <fullName evidence="2">Uncharacterized protein</fullName>
    </submittedName>
</protein>